<gene>
    <name evidence="2" type="ORF">LX15_002377</name>
</gene>
<evidence type="ECO:0000313" key="3">
    <source>
        <dbReference type="Proteomes" id="UP001205311"/>
    </source>
</evidence>
<name>A0ABT1HT49_STRSD</name>
<accession>A0ABT1HT49</accession>
<feature type="region of interest" description="Disordered" evidence="1">
    <location>
        <begin position="1"/>
        <end position="37"/>
    </location>
</feature>
<sequence length="88" mass="10175">MILERLDQVSNRLREGSHGGQPPSFDSARYTQGDQIERGFNRRKQFRAVATRYDKLGSHWQATNDLVEVIDWIRPTSDKTRSRSADTP</sequence>
<proteinExistence type="predicted"/>
<keyword evidence="3" id="KW-1185">Reference proteome</keyword>
<dbReference type="RefSeq" id="WP_253669596.1">
    <property type="nucleotide sequence ID" value="NZ_JAMTCP010000010.1"/>
</dbReference>
<dbReference type="EMBL" id="JAMTCP010000010">
    <property type="protein sequence ID" value="MCP2258679.1"/>
    <property type="molecule type" value="Genomic_DNA"/>
</dbReference>
<evidence type="ECO:0000313" key="2">
    <source>
        <dbReference type="EMBL" id="MCP2258679.1"/>
    </source>
</evidence>
<feature type="compositionally biased region" description="Basic and acidic residues" evidence="1">
    <location>
        <begin position="1"/>
        <end position="17"/>
    </location>
</feature>
<reference evidence="2 3" key="1">
    <citation type="submission" date="2022-06" db="EMBL/GenBank/DDBJ databases">
        <title>Genomic Encyclopedia of Archaeal and Bacterial Type Strains, Phase II (KMG-II): from individual species to whole genera.</title>
        <authorList>
            <person name="Goeker M."/>
        </authorList>
    </citation>
    <scope>NUCLEOTIDE SEQUENCE [LARGE SCALE GENOMIC DNA]</scope>
    <source>
        <strain evidence="2 3">DSM 40477</strain>
    </source>
</reference>
<protein>
    <submittedName>
        <fullName evidence="2">Transposase DDE domain-containing protein</fullName>
    </submittedName>
</protein>
<comment type="caution">
    <text evidence="2">The sequence shown here is derived from an EMBL/GenBank/DDBJ whole genome shotgun (WGS) entry which is preliminary data.</text>
</comment>
<evidence type="ECO:0000256" key="1">
    <source>
        <dbReference type="SAM" id="MobiDB-lite"/>
    </source>
</evidence>
<dbReference type="Proteomes" id="UP001205311">
    <property type="component" value="Unassembled WGS sequence"/>
</dbReference>
<organism evidence="2 3">
    <name type="scientific">Streptoalloteichus tenebrarius (strain ATCC 17920 / DSM 40477 / JCM 4838 / CBS 697.72 / NBRC 16177 / NCIMB 11028 / NRRL B-12390 / A12253. 1 / ISP 5477)</name>
    <name type="common">Streptomyces tenebrarius</name>
    <dbReference type="NCBI Taxonomy" id="1933"/>
    <lineage>
        <taxon>Bacteria</taxon>
        <taxon>Bacillati</taxon>
        <taxon>Actinomycetota</taxon>
        <taxon>Actinomycetes</taxon>
        <taxon>Pseudonocardiales</taxon>
        <taxon>Pseudonocardiaceae</taxon>
        <taxon>Streptoalloteichus</taxon>
    </lineage>
</organism>